<evidence type="ECO:0000259" key="8">
    <source>
        <dbReference type="Pfam" id="PF24476"/>
    </source>
</evidence>
<evidence type="ECO:0000256" key="4">
    <source>
        <dbReference type="ARBA" id="ARBA00022825"/>
    </source>
</evidence>
<evidence type="ECO:0000313" key="10">
    <source>
        <dbReference type="Proteomes" id="UP000287144"/>
    </source>
</evidence>
<accession>A0A428TZK1</accession>
<keyword evidence="10" id="KW-1185">Reference proteome</keyword>
<dbReference type="InterPro" id="IPR015500">
    <property type="entry name" value="Peptidase_S8_subtilisin-rel"/>
</dbReference>
<dbReference type="PROSITE" id="PS51892">
    <property type="entry name" value="SUBTILASE"/>
    <property type="match status" value="1"/>
</dbReference>
<dbReference type="PANTHER" id="PTHR43806">
    <property type="entry name" value="PEPTIDASE S8"/>
    <property type="match status" value="1"/>
</dbReference>
<dbReference type="Pfam" id="PF00082">
    <property type="entry name" value="Peptidase_S8"/>
    <property type="match status" value="1"/>
</dbReference>
<dbReference type="Gene3D" id="3.40.50.200">
    <property type="entry name" value="Peptidase S8/S53 domain"/>
    <property type="match status" value="1"/>
</dbReference>
<proteinExistence type="inferred from homology"/>
<dbReference type="SUPFAM" id="SSF52743">
    <property type="entry name" value="Subtilisin-like"/>
    <property type="match status" value="1"/>
</dbReference>
<keyword evidence="3 5" id="KW-0378">Hydrolase</keyword>
<dbReference type="GO" id="GO:0004252">
    <property type="term" value="F:serine-type endopeptidase activity"/>
    <property type="evidence" value="ECO:0007669"/>
    <property type="project" value="UniProtKB-UniRule"/>
</dbReference>
<name>A0A428TZK1_9HYPO</name>
<dbReference type="PRINTS" id="PR00723">
    <property type="entry name" value="SUBTILISIN"/>
</dbReference>
<keyword evidence="4 5" id="KW-0720">Serine protease</keyword>
<dbReference type="CDD" id="cd00306">
    <property type="entry name" value="Peptidases_S8_S53"/>
    <property type="match status" value="1"/>
</dbReference>
<organism evidence="9 10">
    <name type="scientific">Fusarium oligoseptatum</name>
    <dbReference type="NCBI Taxonomy" id="2604345"/>
    <lineage>
        <taxon>Eukaryota</taxon>
        <taxon>Fungi</taxon>
        <taxon>Dikarya</taxon>
        <taxon>Ascomycota</taxon>
        <taxon>Pezizomycotina</taxon>
        <taxon>Sordariomycetes</taxon>
        <taxon>Hypocreomycetidae</taxon>
        <taxon>Hypocreales</taxon>
        <taxon>Nectriaceae</taxon>
        <taxon>Fusarium</taxon>
        <taxon>Fusarium solani species complex</taxon>
    </lineage>
</organism>
<evidence type="ECO:0000256" key="5">
    <source>
        <dbReference type="PROSITE-ProRule" id="PRU01240"/>
    </source>
</evidence>
<comment type="similarity">
    <text evidence="1 5">Belongs to the peptidase S8 family.</text>
</comment>
<comment type="caution">
    <text evidence="9">The sequence shown here is derived from an EMBL/GenBank/DDBJ whole genome shotgun (WGS) entry which is preliminary data.</text>
</comment>
<dbReference type="InterPro" id="IPR056002">
    <property type="entry name" value="DUF7580"/>
</dbReference>
<sequence>MDSPLVWEFAQDSAQEVAAIAARLSMIESQDPRKNDRKRQVVQRLGTLAAYLLVAYFDRSRYDPHREDTSSKKLGRFLEGLERLCTWPRDLPSPRGNDLWDQFPTLSSLLENEPRRPWELDPIPGVQASLKAFVSSDEAMIKRYFSFLKRFSSTEKDSKKHAEANQTFQTDISGKSAATLEPPNDYPAHVHEAFYKIMKKYTQCCCSTLSGLGPDLSGRHEGKLRLKENFETRDDHVLFDIVLSRIPSEDSYHEVEWQHLQFHVSRTQAGLKGVQFVLNEASTQKTVKVASKSQYAGTIKSNNQFCELVRKRVGPAKLRLKVKGERLLQFRDLEGIDDDIAHERTVSLDDVLSHHNVVAKKKLLLAYILARSFWQFYNSDWMCAPWTTESVQFFRERKDEDNQDGDISVLEASPYFAFAFQQDDSLVSAEHLASGCVVHRYPRVLALASILYEIGRGKRQRSATSKKQRHFRTPEERISYDFNDIRKALGRKSWPDLGLQEEARQTYKLVVENCSNPRLFESLGSSSVQEEGVVTIEERRAILYKEVVYPLQTLLQKLNWIDKAGNIHRQDDEELNIADYGPEEKRSSKHGGFSKHAASIRFSPDRVRQLQISNVFYTERLLMDDDSSMSEQWLHKVQDSPVTRDLILGFTTATAPKRIRIAVLDTGYDPEAIIFKTPKRKRRIQKWKDFVMEGSTARRDEDGHGTHVLSLVMKVAPAADIYVARVARDTEGLAHSTKNISEAITWAAQECEADIISMSFGFDEELPVEGDRVMSNAISNSLVSRKQQILFFAAAANEGGNQSEMFPASHPQVISIRGTDDKGWLQRFNPPPGDNGTCFMTLGQDVPGASRSQDGGAEVCKSGTSASTPIAAGIAAMVLGYARLYENELERRSGAWESSKLWTTAGMSSMFRIMSTNMQQGCFYLSADGFIRKNHEGRLAMMMQAASSKGSG</sequence>
<dbReference type="Proteomes" id="UP000287144">
    <property type="component" value="Unassembled WGS sequence"/>
</dbReference>
<reference evidence="9 10" key="1">
    <citation type="submission" date="2017-06" db="EMBL/GenBank/DDBJ databases">
        <title>Comparative genomic analysis of Ambrosia Fusariam Clade fungi.</title>
        <authorList>
            <person name="Stajich J.E."/>
            <person name="Carrillo J."/>
            <person name="Kijimoto T."/>
            <person name="Eskalen A."/>
            <person name="O'Donnell K."/>
            <person name="Kasson M."/>
        </authorList>
    </citation>
    <scope>NUCLEOTIDE SEQUENCE [LARGE SCALE GENOMIC DNA]</scope>
    <source>
        <strain evidence="9 10">NRRL62579</strain>
    </source>
</reference>
<feature type="domain" description="DUF7580" evidence="8">
    <location>
        <begin position="186"/>
        <end position="556"/>
    </location>
</feature>
<dbReference type="GO" id="GO:0006508">
    <property type="term" value="P:proteolysis"/>
    <property type="evidence" value="ECO:0007669"/>
    <property type="project" value="UniProtKB-KW"/>
</dbReference>
<evidence type="ECO:0000256" key="1">
    <source>
        <dbReference type="ARBA" id="ARBA00011073"/>
    </source>
</evidence>
<protein>
    <submittedName>
        <fullName evidence="9">Uncharacterized protein</fullName>
    </submittedName>
</protein>
<feature type="compositionally biased region" description="Polar residues" evidence="6">
    <location>
        <begin position="164"/>
        <end position="173"/>
    </location>
</feature>
<gene>
    <name evidence="9" type="ORF">CEP52_005211</name>
</gene>
<evidence type="ECO:0000313" key="9">
    <source>
        <dbReference type="EMBL" id="RSM07428.1"/>
    </source>
</evidence>
<feature type="active site" description="Charge relay system" evidence="5">
    <location>
        <position position="704"/>
    </location>
</feature>
<dbReference type="InterPro" id="IPR023828">
    <property type="entry name" value="Peptidase_S8_Ser-AS"/>
</dbReference>
<dbReference type="AlphaFoldDB" id="A0A428TZK1"/>
<feature type="region of interest" description="Disordered" evidence="6">
    <location>
        <begin position="158"/>
        <end position="183"/>
    </location>
</feature>
<dbReference type="InterPro" id="IPR000209">
    <property type="entry name" value="Peptidase_S8/S53_dom"/>
</dbReference>
<feature type="domain" description="Peptidase S8/S53" evidence="7">
    <location>
        <begin position="658"/>
        <end position="881"/>
    </location>
</feature>
<evidence type="ECO:0000256" key="6">
    <source>
        <dbReference type="SAM" id="MobiDB-lite"/>
    </source>
</evidence>
<keyword evidence="2 5" id="KW-0645">Protease</keyword>
<dbReference type="PANTHER" id="PTHR43806:SF11">
    <property type="entry name" value="CEREVISIN-RELATED"/>
    <property type="match status" value="1"/>
</dbReference>
<feature type="active site" description="Charge relay system" evidence="5">
    <location>
        <position position="665"/>
    </location>
</feature>
<evidence type="ECO:0000256" key="2">
    <source>
        <dbReference type="ARBA" id="ARBA00022670"/>
    </source>
</evidence>
<dbReference type="InterPro" id="IPR050131">
    <property type="entry name" value="Peptidase_S8_subtilisin-like"/>
</dbReference>
<feature type="active site" description="Charge relay system" evidence="5">
    <location>
        <position position="865"/>
    </location>
</feature>
<dbReference type="EMBL" id="NKCK01000040">
    <property type="protein sequence ID" value="RSM07428.1"/>
    <property type="molecule type" value="Genomic_DNA"/>
</dbReference>
<evidence type="ECO:0000259" key="7">
    <source>
        <dbReference type="Pfam" id="PF00082"/>
    </source>
</evidence>
<dbReference type="PROSITE" id="PS00138">
    <property type="entry name" value="SUBTILASE_SER"/>
    <property type="match status" value="1"/>
</dbReference>
<dbReference type="Pfam" id="PF24476">
    <property type="entry name" value="DUF7580"/>
    <property type="match status" value="1"/>
</dbReference>
<evidence type="ECO:0000256" key="3">
    <source>
        <dbReference type="ARBA" id="ARBA00022801"/>
    </source>
</evidence>
<dbReference type="InterPro" id="IPR036852">
    <property type="entry name" value="Peptidase_S8/S53_dom_sf"/>
</dbReference>
<dbReference type="STRING" id="1325735.A0A428TZK1"/>